<accession>A0A3L7K114</accession>
<keyword evidence="1" id="KW-1133">Transmembrane helix</keyword>
<dbReference type="AlphaFoldDB" id="A0A3L7K114"/>
<name>A0A3L7K114_9BACI</name>
<protein>
    <submittedName>
        <fullName evidence="2">Uncharacterized protein</fullName>
    </submittedName>
</protein>
<evidence type="ECO:0000313" key="3">
    <source>
        <dbReference type="Proteomes" id="UP000276770"/>
    </source>
</evidence>
<keyword evidence="3" id="KW-1185">Reference proteome</keyword>
<dbReference type="Proteomes" id="UP000276770">
    <property type="component" value="Unassembled WGS sequence"/>
</dbReference>
<dbReference type="EMBL" id="RCVZ01000003">
    <property type="protein sequence ID" value="RLQ96480.1"/>
    <property type="molecule type" value="Genomic_DNA"/>
</dbReference>
<sequence length="103" mass="12302">MSRLNRTKYFAYFFSYMLIYPPAYFGTFFLAFFADSSSTTSESFLDKVFIFYAVIVILAGLYILNYLFRRMLKLPRNNKYTWSIFIIHIILTPLTYFLALAIY</sequence>
<organism evidence="2 3">
    <name type="scientific">Falsibacillus albus</name>
    <dbReference type="NCBI Taxonomy" id="2478915"/>
    <lineage>
        <taxon>Bacteria</taxon>
        <taxon>Bacillati</taxon>
        <taxon>Bacillota</taxon>
        <taxon>Bacilli</taxon>
        <taxon>Bacillales</taxon>
        <taxon>Bacillaceae</taxon>
        <taxon>Falsibacillus</taxon>
    </lineage>
</organism>
<gene>
    <name evidence="2" type="ORF">D9X91_05050</name>
</gene>
<comment type="caution">
    <text evidence="2">The sequence shown here is derived from an EMBL/GenBank/DDBJ whole genome shotgun (WGS) entry which is preliminary data.</text>
</comment>
<keyword evidence="1" id="KW-0812">Transmembrane</keyword>
<feature type="transmembrane region" description="Helical" evidence="1">
    <location>
        <begin position="80"/>
        <end position="102"/>
    </location>
</feature>
<reference evidence="2 3" key="1">
    <citation type="submission" date="2018-10" db="EMBL/GenBank/DDBJ databases">
        <title>Falsibacillus sp. genome draft.</title>
        <authorList>
            <person name="Shi S."/>
        </authorList>
    </citation>
    <scope>NUCLEOTIDE SEQUENCE [LARGE SCALE GENOMIC DNA]</scope>
    <source>
        <strain evidence="2 3">GY 10110</strain>
    </source>
</reference>
<evidence type="ECO:0000313" key="2">
    <source>
        <dbReference type="EMBL" id="RLQ96480.1"/>
    </source>
</evidence>
<keyword evidence="1" id="KW-0472">Membrane</keyword>
<evidence type="ECO:0000256" key="1">
    <source>
        <dbReference type="SAM" id="Phobius"/>
    </source>
</evidence>
<feature type="transmembrane region" description="Helical" evidence="1">
    <location>
        <begin position="49"/>
        <end position="68"/>
    </location>
</feature>
<proteinExistence type="predicted"/>
<feature type="transmembrane region" description="Helical" evidence="1">
    <location>
        <begin position="12"/>
        <end position="34"/>
    </location>
</feature>